<proteinExistence type="predicted"/>
<protein>
    <submittedName>
        <fullName evidence="2">Uncharacterized protein</fullName>
    </submittedName>
</protein>
<feature type="compositionally biased region" description="Low complexity" evidence="1">
    <location>
        <begin position="224"/>
        <end position="234"/>
    </location>
</feature>
<evidence type="ECO:0000313" key="2">
    <source>
        <dbReference type="EMBL" id="KAF7778460.1"/>
    </source>
</evidence>
<feature type="compositionally biased region" description="Basic residues" evidence="1">
    <location>
        <begin position="173"/>
        <end position="182"/>
    </location>
</feature>
<dbReference type="AlphaFoldDB" id="A0A8H7KIB4"/>
<sequence length="448" mass="49877">MAEYMASPEAYEEYMSTRERTTRWVQTHSSDPDGFYSPSIPPPMHDSFFHSSPPSDAGSSHSLPPKMVLRYKDGRADIPIPCPESHETSRRRAGRERHGHPRSPQRSDTLTSIYNSHSSHRLSPQGDTGTQVFSHSRLPDPNTSTPEEIRVLPSNAPGSNRLPHLDSMPSHHQNPHHFHSRSIPRTTTTETIDPVPETAPQSPPIAYPPPTSHHFPTQPGPGPSYGSHTSSSSTKHSRGHSNNYKVPPAMVYAPSHHGRAAHYAPPPILYHQPQRGPNGIIYSHSAPVPMQGGPYLGPVTGHDFRERERRDRKRSLEPPHLIHTIQRSDDGEASEGSDGSGSTYYVHPSAGQKVHVIAPRTKESGNQPIDIEGGFRGDTLLIILDDHLLPPSTLNLESKRKKRGKRKMFMMLNLTQKNRRRIGSTTLIDRVYMPTESCNDNSIDCLKS</sequence>
<gene>
    <name evidence="2" type="ORF">Agabi119p4_2805</name>
</gene>
<accession>A0A8H7KIB4</accession>
<feature type="region of interest" description="Disordered" evidence="1">
    <location>
        <begin position="22"/>
        <end position="250"/>
    </location>
</feature>
<feature type="compositionally biased region" description="Pro residues" evidence="1">
    <location>
        <begin position="201"/>
        <end position="211"/>
    </location>
</feature>
<feature type="region of interest" description="Disordered" evidence="1">
    <location>
        <begin position="300"/>
        <end position="343"/>
    </location>
</feature>
<name>A0A8H7KIB4_AGABI</name>
<feature type="compositionally biased region" description="Polar residues" evidence="1">
    <location>
        <begin position="104"/>
        <end position="134"/>
    </location>
</feature>
<dbReference type="EMBL" id="JABXXO010000004">
    <property type="protein sequence ID" value="KAF7778460.1"/>
    <property type="molecule type" value="Genomic_DNA"/>
</dbReference>
<feature type="compositionally biased region" description="Basic residues" evidence="1">
    <location>
        <begin position="91"/>
        <end position="103"/>
    </location>
</feature>
<organism evidence="2 3">
    <name type="scientific">Agaricus bisporus var. burnettii</name>
    <dbReference type="NCBI Taxonomy" id="192524"/>
    <lineage>
        <taxon>Eukaryota</taxon>
        <taxon>Fungi</taxon>
        <taxon>Dikarya</taxon>
        <taxon>Basidiomycota</taxon>
        <taxon>Agaricomycotina</taxon>
        <taxon>Agaricomycetes</taxon>
        <taxon>Agaricomycetidae</taxon>
        <taxon>Agaricales</taxon>
        <taxon>Agaricineae</taxon>
        <taxon>Agaricaceae</taxon>
        <taxon>Agaricus</taxon>
    </lineage>
</organism>
<evidence type="ECO:0000313" key="3">
    <source>
        <dbReference type="Proteomes" id="UP000629468"/>
    </source>
</evidence>
<comment type="caution">
    <text evidence="2">The sequence shown here is derived from an EMBL/GenBank/DDBJ whole genome shotgun (WGS) entry which is preliminary data.</text>
</comment>
<evidence type="ECO:0000256" key="1">
    <source>
        <dbReference type="SAM" id="MobiDB-lite"/>
    </source>
</evidence>
<reference evidence="2 3" key="1">
    <citation type="journal article" name="Sci. Rep.">
        <title>Telomere-to-telomere assembled and centromere annotated genomes of the two main subspecies of the button mushroom Agaricus bisporus reveal especially polymorphic chromosome ends.</title>
        <authorList>
            <person name="Sonnenberg A.S.M."/>
            <person name="Sedaghat-Telgerd N."/>
            <person name="Lavrijssen B."/>
            <person name="Ohm R.A."/>
            <person name="Hendrickx P.M."/>
            <person name="Scholtmeijer K."/>
            <person name="Baars J.J.P."/>
            <person name="van Peer A."/>
        </authorList>
    </citation>
    <scope>NUCLEOTIDE SEQUENCE [LARGE SCALE GENOMIC DNA]</scope>
    <source>
        <strain evidence="2 3">H119_p4</strain>
    </source>
</reference>
<feature type="compositionally biased region" description="Low complexity" evidence="1">
    <location>
        <begin position="50"/>
        <end position="62"/>
    </location>
</feature>
<feature type="compositionally biased region" description="Basic and acidic residues" evidence="1">
    <location>
        <begin position="302"/>
        <end position="317"/>
    </location>
</feature>
<dbReference type="Proteomes" id="UP000629468">
    <property type="component" value="Unassembled WGS sequence"/>
</dbReference>